<protein>
    <submittedName>
        <fullName evidence="1">Phage terminase small subunit P27 family</fullName>
    </submittedName>
</protein>
<accession>A0ACC6RSN0</accession>
<sequence>MPGPKPKPTALKLITGNPGKRRLPKREPKPRSGVPRRPPHLDATAAAEWERIVPELLATGLLTVIDGSVLAAYCMAYSRWIDAEEALRRMKERDGLTHALMIKTSNGNAIQNPLVGTANKALMVMSRLAGEFGMTPAARTRIETGVPNGDTGDEARHYF</sequence>
<dbReference type="EMBL" id="JAYMRU010000024">
    <property type="protein sequence ID" value="MEM5403785.1"/>
    <property type="molecule type" value="Genomic_DNA"/>
</dbReference>
<name>A0ACC6RSN0_9BURK</name>
<reference evidence="1" key="1">
    <citation type="submission" date="2024-01" db="EMBL/GenBank/DDBJ databases">
        <title>The diversity of rhizobia nodulating Mimosa spp. in eleven states of Brazil covering several biomes is determined by host plant, location, and edaphic factors.</title>
        <authorList>
            <person name="Rouws L."/>
            <person name="Barauna A."/>
            <person name="Beukes C."/>
            <person name="De Faria S.M."/>
            <person name="Gross E."/>
            <person name="Dos Reis Junior F.B."/>
            <person name="Simon M."/>
            <person name="Maluk M."/>
            <person name="Odee D.W."/>
            <person name="Kenicer G."/>
            <person name="Young J.P.W."/>
            <person name="Reis V.M."/>
            <person name="Zilli J."/>
            <person name="James E.K."/>
        </authorList>
    </citation>
    <scope>NUCLEOTIDE SEQUENCE</scope>
    <source>
        <strain evidence="1">JPY452</strain>
    </source>
</reference>
<comment type="caution">
    <text evidence="1">The sequence shown here is derived from an EMBL/GenBank/DDBJ whole genome shotgun (WGS) entry which is preliminary data.</text>
</comment>
<evidence type="ECO:0000313" key="2">
    <source>
        <dbReference type="Proteomes" id="UP001392318"/>
    </source>
</evidence>
<organism evidence="1 2">
    <name type="scientific">Paraburkholderia unamae</name>
    <dbReference type="NCBI Taxonomy" id="219649"/>
    <lineage>
        <taxon>Bacteria</taxon>
        <taxon>Pseudomonadati</taxon>
        <taxon>Pseudomonadota</taxon>
        <taxon>Betaproteobacteria</taxon>
        <taxon>Burkholderiales</taxon>
        <taxon>Burkholderiaceae</taxon>
        <taxon>Paraburkholderia</taxon>
    </lineage>
</organism>
<proteinExistence type="predicted"/>
<keyword evidence="2" id="KW-1185">Reference proteome</keyword>
<gene>
    <name evidence="1" type="ORF">VSR83_27750</name>
</gene>
<evidence type="ECO:0000313" key="1">
    <source>
        <dbReference type="EMBL" id="MEM5403785.1"/>
    </source>
</evidence>
<dbReference type="Proteomes" id="UP001392318">
    <property type="component" value="Unassembled WGS sequence"/>
</dbReference>